<evidence type="ECO:0000259" key="1">
    <source>
        <dbReference type="Pfam" id="PF01764"/>
    </source>
</evidence>
<dbReference type="RefSeq" id="WP_083398550.1">
    <property type="nucleotide sequence ID" value="NZ_FOUB01000061.1"/>
</dbReference>
<dbReference type="OrthoDB" id="5522031at2"/>
<dbReference type="Gene3D" id="3.40.50.1820">
    <property type="entry name" value="alpha/beta hydrolase"/>
    <property type="match status" value="1"/>
</dbReference>
<protein>
    <submittedName>
        <fullName evidence="2">Triacylglycerol lipase</fullName>
    </submittedName>
</protein>
<gene>
    <name evidence="2" type="ORF">SAMN05421863_106110</name>
</gene>
<feature type="domain" description="Fungal lipase-type" evidence="1">
    <location>
        <begin position="126"/>
        <end position="247"/>
    </location>
</feature>
<dbReference type="InterPro" id="IPR002921">
    <property type="entry name" value="Fungal_lipase-type"/>
</dbReference>
<proteinExistence type="predicted"/>
<organism evidence="2 3">
    <name type="scientific">Nitrosomonas communis</name>
    <dbReference type="NCBI Taxonomy" id="44574"/>
    <lineage>
        <taxon>Bacteria</taxon>
        <taxon>Pseudomonadati</taxon>
        <taxon>Pseudomonadota</taxon>
        <taxon>Betaproteobacteria</taxon>
        <taxon>Nitrosomonadales</taxon>
        <taxon>Nitrosomonadaceae</taxon>
        <taxon>Nitrosomonas</taxon>
    </lineage>
</organism>
<dbReference type="Proteomes" id="UP000183287">
    <property type="component" value="Unassembled WGS sequence"/>
</dbReference>
<dbReference type="PANTHER" id="PTHR45856:SF24">
    <property type="entry name" value="FUNGAL LIPASE-LIKE DOMAIN-CONTAINING PROTEIN"/>
    <property type="match status" value="1"/>
</dbReference>
<dbReference type="GO" id="GO:0006629">
    <property type="term" value="P:lipid metabolic process"/>
    <property type="evidence" value="ECO:0007669"/>
    <property type="project" value="InterPro"/>
</dbReference>
<dbReference type="InterPro" id="IPR029058">
    <property type="entry name" value="AB_hydrolase_fold"/>
</dbReference>
<evidence type="ECO:0000313" key="2">
    <source>
        <dbReference type="EMBL" id="SFM85270.1"/>
    </source>
</evidence>
<dbReference type="EMBL" id="FOUB01000061">
    <property type="protein sequence ID" value="SFM85270.1"/>
    <property type="molecule type" value="Genomic_DNA"/>
</dbReference>
<evidence type="ECO:0000313" key="3">
    <source>
        <dbReference type="Proteomes" id="UP000183287"/>
    </source>
</evidence>
<dbReference type="InterPro" id="IPR051218">
    <property type="entry name" value="Sec_MonoDiacylglyc_Lipase"/>
</dbReference>
<dbReference type="AlphaFoldDB" id="A0A1I4U8W5"/>
<dbReference type="PANTHER" id="PTHR45856">
    <property type="entry name" value="ALPHA/BETA-HYDROLASES SUPERFAMILY PROTEIN"/>
    <property type="match status" value="1"/>
</dbReference>
<sequence>MAKPMRKIATFAGIPNFSQLFPPPQQGTYEYFEGASSYPFDPNSTGHSPINAWWMAELSLLTYCERHDVEQILKERFPAPKQAFFWLESNKTNTQGFGIETDDYVVIALRGTEFPRPSSILKTPRELLDIIADIQTDIQRLSPQPVTEGTPIFNVPVHPGFAQALQSVWTQIQVRLATNTKSLWLTGHSLGAAIATSLAYQLPERVKALYTFGSPCVGTAAFVESFNEKGLGAKTYRYLHGNDAVVNALDKYTLYEHVGRPFKLDAGMRRGMLLQGLNRIFGSITHISLLDHPPILYSYECWNVIP</sequence>
<accession>A0A1I4U8W5</accession>
<keyword evidence="3" id="KW-1185">Reference proteome</keyword>
<dbReference type="Pfam" id="PF01764">
    <property type="entry name" value="Lipase_3"/>
    <property type="match status" value="1"/>
</dbReference>
<reference evidence="3" key="1">
    <citation type="submission" date="2016-10" db="EMBL/GenBank/DDBJ databases">
        <authorList>
            <person name="Varghese N."/>
            <person name="Submissions S."/>
        </authorList>
    </citation>
    <scope>NUCLEOTIDE SEQUENCE [LARGE SCALE GENOMIC DNA]</scope>
    <source>
        <strain evidence="3">Nm44</strain>
    </source>
</reference>
<dbReference type="SUPFAM" id="SSF53474">
    <property type="entry name" value="alpha/beta-Hydrolases"/>
    <property type="match status" value="1"/>
</dbReference>
<name>A0A1I4U8W5_9PROT</name>
<dbReference type="CDD" id="cd00519">
    <property type="entry name" value="Lipase_3"/>
    <property type="match status" value="1"/>
</dbReference>